<evidence type="ECO:0000256" key="1">
    <source>
        <dbReference type="SAM" id="Coils"/>
    </source>
</evidence>
<feature type="domain" description="BBS7 beta-propeller" evidence="5">
    <location>
        <begin position="21"/>
        <end position="324"/>
    </location>
</feature>
<protein>
    <recommendedName>
        <fullName evidence="7">Bardet-Biedl syndrome 7</fullName>
    </recommendedName>
</protein>
<dbReference type="Pfam" id="PF23361">
    <property type="entry name" value="BBS7_pf"/>
    <property type="match status" value="1"/>
</dbReference>
<dbReference type="PIRSF" id="PIRSF011091">
    <property type="entry name" value="BBS7"/>
    <property type="match status" value="1"/>
</dbReference>
<accession>A0A7R9D9T9</accession>
<dbReference type="InterPro" id="IPR011047">
    <property type="entry name" value="Quinoprotein_ADH-like_sf"/>
</dbReference>
<dbReference type="InterPro" id="IPR056335">
    <property type="entry name" value="BBS7_hairpin"/>
</dbReference>
<name>A0A7R9D9T9_TIMPO</name>
<proteinExistence type="predicted"/>
<gene>
    <name evidence="6" type="ORF">TPSB3V08_LOCUS7463</name>
</gene>
<feature type="domain" description="BBS7 helical hairpin" evidence="2">
    <location>
        <begin position="598"/>
        <end position="672"/>
    </location>
</feature>
<dbReference type="GO" id="GO:1905515">
    <property type="term" value="P:non-motile cilium assembly"/>
    <property type="evidence" value="ECO:0007669"/>
    <property type="project" value="InterPro"/>
</dbReference>
<evidence type="ECO:0000259" key="4">
    <source>
        <dbReference type="Pfam" id="PF23361"/>
    </source>
</evidence>
<dbReference type="InterPro" id="IPR056333">
    <property type="entry name" value="BBS7_pf_dom"/>
</dbReference>
<dbReference type="PANTHER" id="PTHR16074">
    <property type="entry name" value="BARDET-BIEDL SYNDROME 7 PROTEIN"/>
    <property type="match status" value="1"/>
</dbReference>
<dbReference type="Pfam" id="PF23743">
    <property type="entry name" value="Beta-prop_BBS7"/>
    <property type="match status" value="1"/>
</dbReference>
<dbReference type="InterPro" id="IPR016575">
    <property type="entry name" value="Bardet-Biedl_syndrome_7_prot"/>
</dbReference>
<feature type="domain" description="BBS7 platform" evidence="4">
    <location>
        <begin position="493"/>
        <end position="594"/>
    </location>
</feature>
<dbReference type="GO" id="GO:0036064">
    <property type="term" value="C:ciliary basal body"/>
    <property type="evidence" value="ECO:0007669"/>
    <property type="project" value="TreeGrafter"/>
</dbReference>
<dbReference type="EMBL" id="OD004885">
    <property type="protein sequence ID" value="CAD7410633.1"/>
    <property type="molecule type" value="Genomic_DNA"/>
</dbReference>
<feature type="domain" description="BBS7 GAE" evidence="3">
    <location>
        <begin position="377"/>
        <end position="485"/>
    </location>
</feature>
<dbReference type="GO" id="GO:0016020">
    <property type="term" value="C:membrane"/>
    <property type="evidence" value="ECO:0007669"/>
    <property type="project" value="TreeGrafter"/>
</dbReference>
<sequence>MQLELSRVDYTIVGLTAPQTMKLLPNQGSKLNQKVAVADQDGVLQVFSLKKGEIQLSFKTLPGPGISRLELGGAIGTVQDKIFVSSGNEVRGYTKKGKLFLAFDTNLTEPIKSMNVSGSNLLICGKHAYNQYHDCKDANSYLCGDEINDVISFPYEKTNRLVPVLACEDSSLRVLDRSKVMHTVEIDSSPTVLHLYRNDGGDTGDQVLYGTVDGRVGVLQVGRTGVRNRWLVNNELHRGGILCMDCYDITGDGMMDLLIGRQDGSIEVYSIEDDGEDEDGKETRKFGFTCNESVTSIQGGIFGSSGCDEILATTYTGFMFGLTSHKTTETKASIAFISDKIENLRTEIEEIEQKVIKERERYQDATQDKSDGLSAIPYISINDKMILNKEDASYSLMLEVQTPIDNVLIQSDVPLDLLDVERNSAVVSYSDCDPSSGNYLLATYRCQMNTTRLELKIRTIEGQHGTLRAYITPLVQPKCCQVRMYQIKPLSLHTRSHSYDLMRPYNILGLKGAFSLAEIHSWVSFCLPEIPEKPTTGEKATFIFVSTFLGTMLQCNYWKGEAEFRSDNISTISILKDILTKEATKKKIKLEILCAVNDDSIAHTLKLLHPKLEAQLELAKKITLLEALKELEAHEGDSSCLIPEYRDILEKEKLLQAEYKKQPAHLDRLYELCLPTDTPLRPLYGNTTFSPLDSTRKV</sequence>
<organism evidence="6">
    <name type="scientific">Timema poppense</name>
    <name type="common">Walking stick</name>
    <dbReference type="NCBI Taxonomy" id="170557"/>
    <lineage>
        <taxon>Eukaryota</taxon>
        <taxon>Metazoa</taxon>
        <taxon>Ecdysozoa</taxon>
        <taxon>Arthropoda</taxon>
        <taxon>Hexapoda</taxon>
        <taxon>Insecta</taxon>
        <taxon>Pterygota</taxon>
        <taxon>Neoptera</taxon>
        <taxon>Polyneoptera</taxon>
        <taxon>Phasmatodea</taxon>
        <taxon>Timematodea</taxon>
        <taxon>Timematoidea</taxon>
        <taxon>Timematidae</taxon>
        <taxon>Timema</taxon>
    </lineage>
</organism>
<dbReference type="GO" id="GO:0008104">
    <property type="term" value="P:intracellular protein localization"/>
    <property type="evidence" value="ECO:0007669"/>
    <property type="project" value="TreeGrafter"/>
</dbReference>
<reference evidence="6" key="1">
    <citation type="submission" date="2020-11" db="EMBL/GenBank/DDBJ databases">
        <authorList>
            <person name="Tran Van P."/>
        </authorList>
    </citation>
    <scope>NUCLEOTIDE SEQUENCE</scope>
</reference>
<evidence type="ECO:0000259" key="3">
    <source>
        <dbReference type="Pfam" id="PF23360"/>
    </source>
</evidence>
<dbReference type="SUPFAM" id="SSF50998">
    <property type="entry name" value="Quinoprotein alcohol dehydrogenase-like"/>
    <property type="match status" value="1"/>
</dbReference>
<dbReference type="GO" id="GO:0034464">
    <property type="term" value="C:BBSome"/>
    <property type="evidence" value="ECO:0007669"/>
    <property type="project" value="InterPro"/>
</dbReference>
<feature type="coiled-coil region" evidence="1">
    <location>
        <begin position="334"/>
        <end position="368"/>
    </location>
</feature>
<dbReference type="InterPro" id="IPR056332">
    <property type="entry name" value="Beta-prop_BBS7"/>
</dbReference>
<dbReference type="GO" id="GO:0005930">
    <property type="term" value="C:axoneme"/>
    <property type="evidence" value="ECO:0007669"/>
    <property type="project" value="TreeGrafter"/>
</dbReference>
<evidence type="ECO:0008006" key="7">
    <source>
        <dbReference type="Google" id="ProtNLM"/>
    </source>
</evidence>
<evidence type="ECO:0000259" key="5">
    <source>
        <dbReference type="Pfam" id="PF23743"/>
    </source>
</evidence>
<dbReference type="Pfam" id="PF23349">
    <property type="entry name" value="BBS7_hp"/>
    <property type="match status" value="1"/>
</dbReference>
<dbReference type="Pfam" id="PF23360">
    <property type="entry name" value="BBS7_GAE"/>
    <property type="match status" value="1"/>
</dbReference>
<dbReference type="InterPro" id="IPR015943">
    <property type="entry name" value="WD40/YVTN_repeat-like_dom_sf"/>
</dbReference>
<evidence type="ECO:0000313" key="6">
    <source>
        <dbReference type="EMBL" id="CAD7410633.1"/>
    </source>
</evidence>
<dbReference type="AlphaFoldDB" id="A0A7R9D9T9"/>
<dbReference type="InterPro" id="IPR056334">
    <property type="entry name" value="BBS7_GAE_dom"/>
</dbReference>
<keyword evidence="1" id="KW-0175">Coiled coil</keyword>
<dbReference type="PANTHER" id="PTHR16074:SF4">
    <property type="entry name" value="BARDET-BIEDL SYNDROME 7 PROTEIN"/>
    <property type="match status" value="1"/>
</dbReference>
<dbReference type="GO" id="GO:0043005">
    <property type="term" value="C:neuron projection"/>
    <property type="evidence" value="ECO:0007669"/>
    <property type="project" value="TreeGrafter"/>
</dbReference>
<evidence type="ECO:0000259" key="2">
    <source>
        <dbReference type="Pfam" id="PF23349"/>
    </source>
</evidence>
<dbReference type="Gene3D" id="2.130.10.10">
    <property type="entry name" value="YVTN repeat-like/Quinoprotein amine dehydrogenase"/>
    <property type="match status" value="1"/>
</dbReference>